<protein>
    <submittedName>
        <fullName evidence="1">Uncharacterized protein</fullName>
    </submittedName>
</protein>
<evidence type="ECO:0000313" key="2">
    <source>
        <dbReference type="Proteomes" id="UP000256572"/>
    </source>
</evidence>
<name>A0AAN1PK05_9PROT</name>
<dbReference type="Proteomes" id="UP000256572">
    <property type="component" value="Chromosome"/>
</dbReference>
<dbReference type="RefSeq" id="WP_089178485.1">
    <property type="nucleotide sequence ID" value="NZ_CP023189.1"/>
</dbReference>
<dbReference type="AlphaFoldDB" id="A0AAN1PK05"/>
<accession>A0AAN1PK05</accession>
<evidence type="ECO:0000313" key="1">
    <source>
        <dbReference type="EMBL" id="AXN01414.1"/>
    </source>
</evidence>
<dbReference type="EMBL" id="CP023189">
    <property type="protein sequence ID" value="AXN01414.1"/>
    <property type="molecule type" value="Genomic_DNA"/>
</dbReference>
<sequence length="134" mass="15004">MTKKLKILGPYTPDHEGPFCTRDGRPVRIITRAGGSEKYPVVAIIDGCDLAGSFEADGSVISIVRPKPDDLMNAEEVPEAREFWINEYRRGDGSIGASRPRETECEAARECQELPHWNWVRTIHVREVLPGEGE</sequence>
<reference evidence="1 2" key="1">
    <citation type="submission" date="2017-09" db="EMBL/GenBank/DDBJ databases">
        <authorList>
            <person name="Kim K.H."/>
            <person name="Chun B.H."/>
            <person name="Han G.S."/>
            <person name="Hyun S.G."/>
            <person name="Jeon C.O."/>
        </authorList>
    </citation>
    <scope>NUCLEOTIDE SEQUENCE [LARGE SCALE GENOMIC DNA]</scope>
    <source>
        <strain evidence="1 2">SH</strain>
    </source>
</reference>
<gene>
    <name evidence="1" type="ORF">CJF59_13295</name>
</gene>
<organism evidence="1 2">
    <name type="scientific">Acetobacter pomorum</name>
    <dbReference type="NCBI Taxonomy" id="65959"/>
    <lineage>
        <taxon>Bacteria</taxon>
        <taxon>Pseudomonadati</taxon>
        <taxon>Pseudomonadota</taxon>
        <taxon>Alphaproteobacteria</taxon>
        <taxon>Acetobacterales</taxon>
        <taxon>Acetobacteraceae</taxon>
        <taxon>Acetobacter</taxon>
    </lineage>
</organism>
<reference evidence="1 2" key="2">
    <citation type="submission" date="2018-08" db="EMBL/GenBank/DDBJ databases">
        <title>Acetobacter oryzifermentans sp. nov., isolated from Korea traditional vinegar and reclassification of Acetobacter pasteurianus subsp. ascendens (Henneberg 1898) as Acetobacter ascendens comb. nov.</title>
        <authorList>
            <person name="Cho G.Y."/>
            <person name="Lee S.H."/>
        </authorList>
    </citation>
    <scope>NUCLEOTIDE SEQUENCE [LARGE SCALE GENOMIC DNA]</scope>
    <source>
        <strain evidence="1 2">SH</strain>
    </source>
</reference>
<proteinExistence type="predicted"/>